<evidence type="ECO:0000313" key="2">
    <source>
        <dbReference type="EMBL" id="KAK4784629.1"/>
    </source>
</evidence>
<dbReference type="Proteomes" id="UP001346149">
    <property type="component" value="Unassembled WGS sequence"/>
</dbReference>
<reference evidence="2 3" key="1">
    <citation type="journal article" date="2023" name="Hortic Res">
        <title>Pangenome of water caltrop reveals structural variations and asymmetric subgenome divergence after allopolyploidization.</title>
        <authorList>
            <person name="Zhang X."/>
            <person name="Chen Y."/>
            <person name="Wang L."/>
            <person name="Yuan Y."/>
            <person name="Fang M."/>
            <person name="Shi L."/>
            <person name="Lu R."/>
            <person name="Comes H.P."/>
            <person name="Ma Y."/>
            <person name="Chen Y."/>
            <person name="Huang G."/>
            <person name="Zhou Y."/>
            <person name="Zheng Z."/>
            <person name="Qiu Y."/>
        </authorList>
    </citation>
    <scope>NUCLEOTIDE SEQUENCE [LARGE SCALE GENOMIC DNA]</scope>
    <source>
        <strain evidence="2">F231</strain>
    </source>
</reference>
<dbReference type="AlphaFoldDB" id="A0AAN7LHB5"/>
<keyword evidence="1" id="KW-0812">Transmembrane</keyword>
<dbReference type="PANTHER" id="PTHR36396">
    <property type="entry name" value="MALTASE-GLUCOAMYLASE, INTESTINAL PROTEIN"/>
    <property type="match status" value="1"/>
</dbReference>
<keyword evidence="3" id="KW-1185">Reference proteome</keyword>
<accession>A0AAN7LHB5</accession>
<organism evidence="2 3">
    <name type="scientific">Trapa natans</name>
    <name type="common">Water chestnut</name>
    <dbReference type="NCBI Taxonomy" id="22666"/>
    <lineage>
        <taxon>Eukaryota</taxon>
        <taxon>Viridiplantae</taxon>
        <taxon>Streptophyta</taxon>
        <taxon>Embryophyta</taxon>
        <taxon>Tracheophyta</taxon>
        <taxon>Spermatophyta</taxon>
        <taxon>Magnoliopsida</taxon>
        <taxon>eudicotyledons</taxon>
        <taxon>Gunneridae</taxon>
        <taxon>Pentapetalae</taxon>
        <taxon>rosids</taxon>
        <taxon>malvids</taxon>
        <taxon>Myrtales</taxon>
        <taxon>Lythraceae</taxon>
        <taxon>Trapa</taxon>
    </lineage>
</organism>
<sequence length="215" mass="23217">MLIALTSYCLMMNESPSFVSYSLPRLSLASFIACSVMAVEERQVSNDEDLPLKLPHHPPPPSFLEVTCKGSEKPRRFAAGTEAGFAVSMINRKLGNGFKPVALYIEAVKDGEEPVAFGPNSVLADYGAGWKLQAVTADVDIAGDPMAGGFRPKTTRIRASNTAGSDVVVVHKSPISFLYITKILIAFVFIFAMGTIFTLALEFLPVMISFLSSSM</sequence>
<proteinExistence type="predicted"/>
<feature type="transmembrane region" description="Helical" evidence="1">
    <location>
        <begin position="183"/>
        <end position="211"/>
    </location>
</feature>
<gene>
    <name evidence="2" type="ORF">SAY86_018997</name>
</gene>
<protein>
    <submittedName>
        <fullName evidence="2">Uncharacterized protein</fullName>
    </submittedName>
</protein>
<dbReference type="EMBL" id="JAXQNO010000014">
    <property type="protein sequence ID" value="KAK4784629.1"/>
    <property type="molecule type" value="Genomic_DNA"/>
</dbReference>
<dbReference type="PANTHER" id="PTHR36396:SF1">
    <property type="entry name" value="MALTASE-GLUCOAMYLASE, INTESTINAL PROTEIN"/>
    <property type="match status" value="1"/>
</dbReference>
<name>A0AAN7LHB5_TRANT</name>
<comment type="caution">
    <text evidence="2">The sequence shown here is derived from an EMBL/GenBank/DDBJ whole genome shotgun (WGS) entry which is preliminary data.</text>
</comment>
<evidence type="ECO:0000313" key="3">
    <source>
        <dbReference type="Proteomes" id="UP001346149"/>
    </source>
</evidence>
<evidence type="ECO:0000256" key="1">
    <source>
        <dbReference type="SAM" id="Phobius"/>
    </source>
</evidence>
<keyword evidence="1" id="KW-0472">Membrane</keyword>
<keyword evidence="1" id="KW-1133">Transmembrane helix</keyword>